<protein>
    <recommendedName>
        <fullName evidence="7 8">6,7-dimethyl-8-ribityllumazine synthase</fullName>
        <shortName evidence="8">DMRL synthase</shortName>
        <shortName evidence="8">LS</shortName>
        <shortName evidence="8">Lumazine synthase</shortName>
        <ecNumber evidence="3 8">2.5.1.78</ecNumber>
    </recommendedName>
</protein>
<dbReference type="UniPathway" id="UPA00275">
    <property type="reaction ID" value="UER00404"/>
</dbReference>
<dbReference type="AlphaFoldDB" id="A0A1B3WD56"/>
<dbReference type="NCBIfam" id="TIGR00114">
    <property type="entry name" value="lumazine-synth"/>
    <property type="match status" value="1"/>
</dbReference>
<dbReference type="Gene3D" id="3.40.50.960">
    <property type="entry name" value="Lumazine/riboflavin synthase"/>
    <property type="match status" value="1"/>
</dbReference>
<dbReference type="HAMAP" id="MF_00178">
    <property type="entry name" value="Lumazine_synth"/>
    <property type="match status" value="1"/>
</dbReference>
<evidence type="ECO:0000256" key="4">
    <source>
        <dbReference type="ARBA" id="ARBA00022619"/>
    </source>
</evidence>
<keyword evidence="4 8" id="KW-0686">Riboflavin biosynthesis</keyword>
<evidence type="ECO:0000313" key="12">
    <source>
        <dbReference type="Proteomes" id="UP000266262"/>
    </source>
</evidence>
<comment type="pathway">
    <text evidence="1 8">Cofactor biosynthesis; riboflavin biosynthesis; riboflavin from 2-hydroxy-3-oxobutyl phosphate and 5-amino-6-(D-ribitylamino)uracil: step 1/2.</text>
</comment>
<sequence>MNIISGIYNDNSIRVGIVASRFNEIIVSKLIDGAVDGLSRHGVDLDTVDLAWVPGAFEVPLTAQKMAQSGRYDAVICLGAVIRGETDHYEHVASEVTKGIAQVALRADIPILYGILTTDTVEQALNRAGLKAGNKGFECAMDAIELTNLFKKLKK</sequence>
<reference evidence="10 12" key="3">
    <citation type="submission" date="2018-08" db="EMBL/GenBank/DDBJ databases">
        <title>Draft genome sequence of Dialister pneumosintes KCOM 1685.</title>
        <authorList>
            <person name="Kook J.-K."/>
            <person name="Park S.-N."/>
            <person name="Lim Y.K."/>
        </authorList>
    </citation>
    <scope>NUCLEOTIDE SEQUENCE [LARGE SCALE GENOMIC DNA]</scope>
    <source>
        <strain evidence="10 12">KCOM 1685</strain>
    </source>
</reference>
<dbReference type="EMBL" id="CP017037">
    <property type="protein sequence ID" value="AOH38904.1"/>
    <property type="molecule type" value="Genomic_DNA"/>
</dbReference>
<dbReference type="EMBL" id="QWKU01000001">
    <property type="protein sequence ID" value="RID94134.1"/>
    <property type="molecule type" value="Genomic_DNA"/>
</dbReference>
<organism evidence="9 11">
    <name type="scientific">Dialister pneumosintes</name>
    <dbReference type="NCBI Taxonomy" id="39950"/>
    <lineage>
        <taxon>Bacteria</taxon>
        <taxon>Bacillati</taxon>
        <taxon>Bacillota</taxon>
        <taxon>Negativicutes</taxon>
        <taxon>Veillonellales</taxon>
        <taxon>Veillonellaceae</taxon>
        <taxon>Dialister</taxon>
    </lineage>
</organism>
<dbReference type="PANTHER" id="PTHR21058:SF0">
    <property type="entry name" value="6,7-DIMETHYL-8-RIBITYLLUMAZINE SYNTHASE"/>
    <property type="match status" value="1"/>
</dbReference>
<feature type="binding site" evidence="8">
    <location>
        <position position="113"/>
    </location>
    <ligand>
        <name>5-amino-6-(D-ribitylamino)uracil</name>
        <dbReference type="ChEBI" id="CHEBI:15934"/>
    </ligand>
</feature>
<evidence type="ECO:0000256" key="7">
    <source>
        <dbReference type="ARBA" id="ARBA00072606"/>
    </source>
</evidence>
<feature type="binding site" evidence="8">
    <location>
        <begin position="56"/>
        <end position="58"/>
    </location>
    <ligand>
        <name>5-amino-6-(D-ribitylamino)uracil</name>
        <dbReference type="ChEBI" id="CHEBI:15934"/>
    </ligand>
</feature>
<dbReference type="NCBIfam" id="NF000812">
    <property type="entry name" value="PRK00061.1-4"/>
    <property type="match status" value="1"/>
</dbReference>
<feature type="binding site" evidence="8">
    <location>
        <begin position="85"/>
        <end position="86"/>
    </location>
    <ligand>
        <name>(2S)-2-hydroxy-3-oxobutyl phosphate</name>
        <dbReference type="ChEBI" id="CHEBI:58830"/>
    </ligand>
</feature>
<dbReference type="EC" id="2.5.1.78" evidence="3 8"/>
<evidence type="ECO:0000256" key="1">
    <source>
        <dbReference type="ARBA" id="ARBA00004917"/>
    </source>
</evidence>
<evidence type="ECO:0000313" key="10">
    <source>
        <dbReference type="EMBL" id="RID94134.1"/>
    </source>
</evidence>
<feature type="active site" description="Proton donor" evidence="8">
    <location>
        <position position="88"/>
    </location>
</feature>
<dbReference type="GO" id="GO:0005829">
    <property type="term" value="C:cytosol"/>
    <property type="evidence" value="ECO:0007669"/>
    <property type="project" value="TreeGrafter"/>
</dbReference>
<evidence type="ECO:0000256" key="3">
    <source>
        <dbReference type="ARBA" id="ARBA00012664"/>
    </source>
</evidence>
<dbReference type="GO" id="GO:0009231">
    <property type="term" value="P:riboflavin biosynthetic process"/>
    <property type="evidence" value="ECO:0007669"/>
    <property type="project" value="UniProtKB-UniRule"/>
</dbReference>
<dbReference type="RefSeq" id="WP_022513012.1">
    <property type="nucleotide sequence ID" value="NZ_CP017037.1"/>
</dbReference>
<evidence type="ECO:0000256" key="6">
    <source>
        <dbReference type="ARBA" id="ARBA00048785"/>
    </source>
</evidence>
<name>A0A1B3WD56_9FIRM</name>
<keyword evidence="12" id="KW-1185">Reference proteome</keyword>
<evidence type="ECO:0000313" key="11">
    <source>
        <dbReference type="Proteomes" id="UP000094757"/>
    </source>
</evidence>
<dbReference type="SUPFAM" id="SSF52121">
    <property type="entry name" value="Lumazine synthase"/>
    <property type="match status" value="1"/>
</dbReference>
<dbReference type="Pfam" id="PF00885">
    <property type="entry name" value="DMRL_synthase"/>
    <property type="match status" value="1"/>
</dbReference>
<dbReference type="InterPro" id="IPR002180">
    <property type="entry name" value="LS/RS"/>
</dbReference>
<gene>
    <name evidence="8" type="primary">ribH</name>
    <name evidence="9" type="ORF">BCB69_02290</name>
    <name evidence="10" type="ORF">DX915_00905</name>
</gene>
<evidence type="ECO:0000256" key="5">
    <source>
        <dbReference type="ARBA" id="ARBA00022679"/>
    </source>
</evidence>
<dbReference type="Proteomes" id="UP000094757">
    <property type="component" value="Chromosome"/>
</dbReference>
<keyword evidence="5 8" id="KW-0808">Transferase</keyword>
<feature type="binding site" evidence="8">
    <location>
        <position position="127"/>
    </location>
    <ligand>
        <name>(2S)-2-hydroxy-3-oxobutyl phosphate</name>
        <dbReference type="ChEBI" id="CHEBI:58830"/>
    </ligand>
</feature>
<dbReference type="Proteomes" id="UP000266262">
    <property type="component" value="Unassembled WGS sequence"/>
</dbReference>
<dbReference type="KEGG" id="dpn:BCB69_02290"/>
<comment type="similarity">
    <text evidence="2 8">Belongs to the DMRL synthase family.</text>
</comment>
<feature type="binding site" evidence="8">
    <location>
        <position position="22"/>
    </location>
    <ligand>
        <name>5-amino-6-(D-ribitylamino)uracil</name>
        <dbReference type="ChEBI" id="CHEBI:15934"/>
    </ligand>
</feature>
<comment type="function">
    <text evidence="8">Catalyzes the formation of 6,7-dimethyl-8-ribityllumazine by condensation of 5-amino-6-(D-ribitylamino)uracil with 3,4-dihydroxy-2-butanone 4-phosphate. This is the penultimate step in the biosynthesis of riboflavin.</text>
</comment>
<dbReference type="InterPro" id="IPR034964">
    <property type="entry name" value="LS"/>
</dbReference>
<proteinExistence type="inferred from homology"/>
<dbReference type="OrthoDB" id="9809709at2"/>
<evidence type="ECO:0000256" key="8">
    <source>
        <dbReference type="HAMAP-Rule" id="MF_00178"/>
    </source>
</evidence>
<comment type="catalytic activity">
    <reaction evidence="6 8">
        <text>(2S)-2-hydroxy-3-oxobutyl phosphate + 5-amino-6-(D-ribitylamino)uracil = 6,7-dimethyl-8-(1-D-ribityl)lumazine + phosphate + 2 H2O + H(+)</text>
        <dbReference type="Rhea" id="RHEA:26152"/>
        <dbReference type="ChEBI" id="CHEBI:15377"/>
        <dbReference type="ChEBI" id="CHEBI:15378"/>
        <dbReference type="ChEBI" id="CHEBI:15934"/>
        <dbReference type="ChEBI" id="CHEBI:43474"/>
        <dbReference type="ChEBI" id="CHEBI:58201"/>
        <dbReference type="ChEBI" id="CHEBI:58830"/>
        <dbReference type="EC" id="2.5.1.78"/>
    </reaction>
</comment>
<evidence type="ECO:0000313" key="9">
    <source>
        <dbReference type="EMBL" id="AOH38904.1"/>
    </source>
</evidence>
<dbReference type="GO" id="GO:0009349">
    <property type="term" value="C:riboflavin synthase complex"/>
    <property type="evidence" value="ECO:0007669"/>
    <property type="project" value="UniProtKB-UniRule"/>
</dbReference>
<accession>A0A1B3WD56</accession>
<dbReference type="GO" id="GO:0000906">
    <property type="term" value="F:6,7-dimethyl-8-ribityllumazine synthase activity"/>
    <property type="evidence" value="ECO:0007669"/>
    <property type="project" value="UniProtKB-UniRule"/>
</dbReference>
<reference evidence="9" key="2">
    <citation type="submission" date="2016-08" db="EMBL/GenBank/DDBJ databases">
        <authorList>
            <person name="Seilhamer J.J."/>
        </authorList>
    </citation>
    <scope>NUCLEOTIDE SEQUENCE [LARGE SCALE GENOMIC DNA]</scope>
    <source>
        <strain evidence="9">F0677</strain>
    </source>
</reference>
<evidence type="ECO:0000256" key="2">
    <source>
        <dbReference type="ARBA" id="ARBA00007424"/>
    </source>
</evidence>
<dbReference type="InterPro" id="IPR036467">
    <property type="entry name" value="LS/RS_sf"/>
</dbReference>
<feature type="binding site" evidence="8">
    <location>
        <begin position="80"/>
        <end position="82"/>
    </location>
    <ligand>
        <name>5-amino-6-(D-ribitylamino)uracil</name>
        <dbReference type="ChEBI" id="CHEBI:15934"/>
    </ligand>
</feature>
<dbReference type="PANTHER" id="PTHR21058">
    <property type="entry name" value="6,7-DIMETHYL-8-RIBITYLLUMAZINE SYNTHASE DMRL SYNTHASE LUMAZINE SYNTHASE"/>
    <property type="match status" value="1"/>
</dbReference>
<reference evidence="11" key="1">
    <citation type="submission" date="2016-08" db="EMBL/GenBank/DDBJ databases">
        <authorList>
            <person name="Holder M.E."/>
            <person name="Ajami N.J."/>
            <person name="Petrosino J.F."/>
        </authorList>
    </citation>
    <scope>NUCLEOTIDE SEQUENCE [LARGE SCALE GENOMIC DNA]</scope>
    <source>
        <strain evidence="11">F0677</strain>
    </source>
</reference>
<dbReference type="FunFam" id="3.40.50.960:FF:000001">
    <property type="entry name" value="6,7-dimethyl-8-ribityllumazine synthase"/>
    <property type="match status" value="1"/>
</dbReference>
<dbReference type="STRING" id="39950.BCB69_02290"/>
<dbReference type="CDD" id="cd09209">
    <property type="entry name" value="Lumazine_synthase-I"/>
    <property type="match status" value="1"/>
</dbReference>